<dbReference type="SUPFAM" id="SSF52833">
    <property type="entry name" value="Thioredoxin-like"/>
    <property type="match status" value="1"/>
</dbReference>
<dbReference type="CDD" id="cd00299">
    <property type="entry name" value="GST_C_family"/>
    <property type="match status" value="1"/>
</dbReference>
<dbReference type="InterPro" id="IPR040079">
    <property type="entry name" value="Glutathione_S-Trfase"/>
</dbReference>
<dbReference type="InterPro" id="IPR010987">
    <property type="entry name" value="Glutathione-S-Trfase_C-like"/>
</dbReference>
<dbReference type="Pfam" id="PF13417">
    <property type="entry name" value="GST_N_3"/>
    <property type="match status" value="1"/>
</dbReference>
<evidence type="ECO:0000259" key="2">
    <source>
        <dbReference type="PROSITE" id="PS50404"/>
    </source>
</evidence>
<comment type="caution">
    <text evidence="4">The sequence shown here is derived from an EMBL/GenBank/DDBJ whole genome shotgun (WGS) entry which is preliminary data.</text>
</comment>
<reference evidence="4 5" key="1">
    <citation type="submission" date="2018-12" db="EMBL/GenBank/DDBJ databases">
        <authorList>
            <person name="Yang Y."/>
        </authorList>
    </citation>
    <scope>NUCLEOTIDE SEQUENCE [LARGE SCALE GENOMIC DNA]</scope>
    <source>
        <strain evidence="4 5">L-25-5w-1</strain>
    </source>
</reference>
<accession>A0A431VI79</accession>
<dbReference type="CDD" id="cd00570">
    <property type="entry name" value="GST_N_family"/>
    <property type="match status" value="1"/>
</dbReference>
<dbReference type="Proteomes" id="UP000277007">
    <property type="component" value="Unassembled WGS sequence"/>
</dbReference>
<dbReference type="Gene3D" id="1.20.1050.10">
    <property type="match status" value="1"/>
</dbReference>
<comment type="subunit">
    <text evidence="1">Homodimer.</text>
</comment>
<dbReference type="InterPro" id="IPR036249">
    <property type="entry name" value="Thioredoxin-like_sf"/>
</dbReference>
<dbReference type="EMBL" id="RXMA01000010">
    <property type="protein sequence ID" value="RTR19784.1"/>
    <property type="molecule type" value="Genomic_DNA"/>
</dbReference>
<dbReference type="OrthoDB" id="9794721at2"/>
<protein>
    <submittedName>
        <fullName evidence="4">Glutathione S-transferase family protein</fullName>
    </submittedName>
</protein>
<dbReference type="Pfam" id="PF00043">
    <property type="entry name" value="GST_C"/>
    <property type="match status" value="1"/>
</dbReference>
<organism evidence="4 5">
    <name type="scientific">Azospirillum griseum</name>
    <dbReference type="NCBI Taxonomy" id="2496639"/>
    <lineage>
        <taxon>Bacteria</taxon>
        <taxon>Pseudomonadati</taxon>
        <taxon>Pseudomonadota</taxon>
        <taxon>Alphaproteobacteria</taxon>
        <taxon>Rhodospirillales</taxon>
        <taxon>Azospirillaceae</taxon>
        <taxon>Azospirillum</taxon>
    </lineage>
</organism>
<evidence type="ECO:0000259" key="3">
    <source>
        <dbReference type="PROSITE" id="PS50405"/>
    </source>
</evidence>
<keyword evidence="4" id="KW-0808">Transferase</keyword>
<sequence length="223" mass="25476">MRILYHHPLNVLSRVVRITLAEKGIPFEPVIERPWERRDAFLRMTPAAEVPVLVEEDGAVIVGGWALIEYLEEAYPDNTQLLPRDVVHRAEVRRLADWFLLKFDREVTENLVGEKLMKRLSGQGHPFAPAIRAGLANIHYHLDYIAFLSERRPWLAGPTFTLADIAAAAALSCVDYIDNVPWDKNPEAKDWYARIKSRPSFRAILADNITGCPPPRHYADLDF</sequence>
<evidence type="ECO:0000256" key="1">
    <source>
        <dbReference type="ARBA" id="ARBA00011738"/>
    </source>
</evidence>
<dbReference type="RefSeq" id="WP_126615597.1">
    <property type="nucleotide sequence ID" value="NZ_JBHUCY010000043.1"/>
</dbReference>
<name>A0A431VI79_9PROT</name>
<feature type="domain" description="GST N-terminal" evidence="2">
    <location>
        <begin position="1"/>
        <end position="79"/>
    </location>
</feature>
<dbReference type="GO" id="GO:0006749">
    <property type="term" value="P:glutathione metabolic process"/>
    <property type="evidence" value="ECO:0007669"/>
    <property type="project" value="TreeGrafter"/>
</dbReference>
<keyword evidence="5" id="KW-1185">Reference proteome</keyword>
<evidence type="ECO:0000313" key="4">
    <source>
        <dbReference type="EMBL" id="RTR19784.1"/>
    </source>
</evidence>
<feature type="domain" description="GST C-terminal" evidence="3">
    <location>
        <begin position="85"/>
        <end position="221"/>
    </location>
</feature>
<dbReference type="GO" id="GO:0004364">
    <property type="term" value="F:glutathione transferase activity"/>
    <property type="evidence" value="ECO:0007669"/>
    <property type="project" value="TreeGrafter"/>
</dbReference>
<dbReference type="SFLD" id="SFLDG00358">
    <property type="entry name" value="Main_(cytGST)"/>
    <property type="match status" value="1"/>
</dbReference>
<dbReference type="SFLD" id="SFLDS00019">
    <property type="entry name" value="Glutathione_Transferase_(cytos"/>
    <property type="match status" value="1"/>
</dbReference>
<proteinExistence type="predicted"/>
<dbReference type="PANTHER" id="PTHR43969:SF9">
    <property type="entry name" value="GLUTATHIONE S TRANSFERASE D10, ISOFORM A-RELATED"/>
    <property type="match status" value="1"/>
</dbReference>
<dbReference type="PANTHER" id="PTHR43969">
    <property type="entry name" value="GLUTATHIONE S TRANSFERASE D10, ISOFORM A-RELATED"/>
    <property type="match status" value="1"/>
</dbReference>
<dbReference type="InterPro" id="IPR004045">
    <property type="entry name" value="Glutathione_S-Trfase_N"/>
</dbReference>
<dbReference type="PROSITE" id="PS50404">
    <property type="entry name" value="GST_NTER"/>
    <property type="match status" value="1"/>
</dbReference>
<dbReference type="AlphaFoldDB" id="A0A431VI79"/>
<gene>
    <name evidence="4" type="ORF">EJ903_12315</name>
</gene>
<evidence type="ECO:0000313" key="5">
    <source>
        <dbReference type="Proteomes" id="UP000277007"/>
    </source>
</evidence>
<dbReference type="InterPro" id="IPR004046">
    <property type="entry name" value="GST_C"/>
</dbReference>
<dbReference type="Gene3D" id="3.40.30.10">
    <property type="entry name" value="Glutaredoxin"/>
    <property type="match status" value="1"/>
</dbReference>
<dbReference type="InterPro" id="IPR036282">
    <property type="entry name" value="Glutathione-S-Trfase_C_sf"/>
</dbReference>
<dbReference type="PROSITE" id="PS50405">
    <property type="entry name" value="GST_CTER"/>
    <property type="match status" value="1"/>
</dbReference>
<dbReference type="SUPFAM" id="SSF47616">
    <property type="entry name" value="GST C-terminal domain-like"/>
    <property type="match status" value="1"/>
</dbReference>